<keyword evidence="1" id="KW-0732">Signal</keyword>
<protein>
    <recommendedName>
        <fullName evidence="4">Peptidylprolyl isomerase</fullName>
    </recommendedName>
</protein>
<evidence type="ECO:0000256" key="1">
    <source>
        <dbReference type="SAM" id="SignalP"/>
    </source>
</evidence>
<comment type="caution">
    <text evidence="2">The sequence shown here is derived from an EMBL/GenBank/DDBJ whole genome shotgun (WGS) entry which is preliminary data.</text>
</comment>
<evidence type="ECO:0000313" key="2">
    <source>
        <dbReference type="EMBL" id="GGE03692.1"/>
    </source>
</evidence>
<evidence type="ECO:0008006" key="4">
    <source>
        <dbReference type="Google" id="ProtNLM"/>
    </source>
</evidence>
<name>A0ABQ1SAF0_9SPHN</name>
<feature type="chain" id="PRO_5046967127" description="Peptidylprolyl isomerase" evidence="1">
    <location>
        <begin position="20"/>
        <end position="100"/>
    </location>
</feature>
<evidence type="ECO:0000313" key="3">
    <source>
        <dbReference type="Proteomes" id="UP000619041"/>
    </source>
</evidence>
<keyword evidence="3" id="KW-1185">Reference proteome</keyword>
<dbReference type="EMBL" id="BMKL01000001">
    <property type="protein sequence ID" value="GGE03692.1"/>
    <property type="molecule type" value="Genomic_DNA"/>
</dbReference>
<reference evidence="3" key="1">
    <citation type="journal article" date="2019" name="Int. J. Syst. Evol. Microbiol.">
        <title>The Global Catalogue of Microorganisms (GCM) 10K type strain sequencing project: providing services to taxonomists for standard genome sequencing and annotation.</title>
        <authorList>
            <consortium name="The Broad Institute Genomics Platform"/>
            <consortium name="The Broad Institute Genome Sequencing Center for Infectious Disease"/>
            <person name="Wu L."/>
            <person name="Ma J."/>
        </authorList>
    </citation>
    <scope>NUCLEOTIDE SEQUENCE [LARGE SCALE GENOMIC DNA]</scope>
    <source>
        <strain evidence="3">CGMCC 1.15959</strain>
    </source>
</reference>
<proteinExistence type="predicted"/>
<accession>A0ABQ1SAF0</accession>
<feature type="signal peptide" evidence="1">
    <location>
        <begin position="1"/>
        <end position="19"/>
    </location>
</feature>
<organism evidence="2 3">
    <name type="scientific">Tsuneonella deserti</name>
    <dbReference type="NCBI Taxonomy" id="2035528"/>
    <lineage>
        <taxon>Bacteria</taxon>
        <taxon>Pseudomonadati</taxon>
        <taxon>Pseudomonadota</taxon>
        <taxon>Alphaproteobacteria</taxon>
        <taxon>Sphingomonadales</taxon>
        <taxon>Erythrobacteraceae</taxon>
        <taxon>Tsuneonella</taxon>
    </lineage>
</organism>
<sequence length="100" mass="10302">MRMIFAAAALAISPFAASAADTAPAAQTPAARLNLDTPVEAIVGDAAGKAVLDADLPELAAHPQYEMFKGMSLRQLSSIAPDKLSAEILARIEADLAAIK</sequence>
<dbReference type="RefSeq" id="WP_188645356.1">
    <property type="nucleotide sequence ID" value="NZ_BMKL01000001.1"/>
</dbReference>
<gene>
    <name evidence="2" type="ORF">GCM10011515_24120</name>
</gene>
<dbReference type="Proteomes" id="UP000619041">
    <property type="component" value="Unassembled WGS sequence"/>
</dbReference>